<name>A0A413RLD9_9CELL</name>
<dbReference type="EMBL" id="QWKP01000194">
    <property type="protein sequence ID" value="RHA40536.1"/>
    <property type="molecule type" value="Genomic_DNA"/>
</dbReference>
<dbReference type="Proteomes" id="UP000283374">
    <property type="component" value="Unassembled WGS sequence"/>
</dbReference>
<organism evidence="3 4">
    <name type="scientific">Cellulomonas rhizosphaerae</name>
    <dbReference type="NCBI Taxonomy" id="2293719"/>
    <lineage>
        <taxon>Bacteria</taxon>
        <taxon>Bacillati</taxon>
        <taxon>Actinomycetota</taxon>
        <taxon>Actinomycetes</taxon>
        <taxon>Micrococcales</taxon>
        <taxon>Cellulomonadaceae</taxon>
        <taxon>Cellulomonas</taxon>
    </lineage>
</organism>
<gene>
    <name evidence="3" type="ORF">D1825_10055</name>
</gene>
<dbReference type="NCBIfam" id="TIGR02532">
    <property type="entry name" value="IV_pilin_GFxxxE"/>
    <property type="match status" value="1"/>
</dbReference>
<evidence type="ECO:0000256" key="1">
    <source>
        <dbReference type="SAM" id="MobiDB-lite"/>
    </source>
</evidence>
<evidence type="ECO:0000313" key="3">
    <source>
        <dbReference type="EMBL" id="RHA40536.1"/>
    </source>
</evidence>
<reference evidence="3 4" key="1">
    <citation type="submission" date="2018-08" db="EMBL/GenBank/DDBJ databases">
        <title>Cellulomonas rhizosphaerae sp. nov., a novel actinomycete isolated from soil.</title>
        <authorList>
            <person name="Tian Y."/>
        </authorList>
    </citation>
    <scope>NUCLEOTIDE SEQUENCE [LARGE SCALE GENOMIC DNA]</scope>
    <source>
        <strain evidence="3 4">NEAU-TCZ24</strain>
    </source>
</reference>
<feature type="compositionally biased region" description="Low complexity" evidence="1">
    <location>
        <begin position="311"/>
        <end position="329"/>
    </location>
</feature>
<sequence>MVSVTCADTSVTTSGRPSVGACSRVVGGRVLVDRRPQHGDESGFTLMELLVAMMIIGGVLLGLAAVQTSALVTTAQTRQRTLGTAVSNQVMEQLRALPWNTLNKGQRIGFAAAAGGDANVAGARLRPVVGAAHIDEALVQSSDQSTTMAPLSGAGGTNLTRTVNPEAPGIVFTSRAYVSRDAAASAALNLTVITTWRANQKAKQQFVLLRSAAYAPQGGCGDPNNQPYLGACQALLSASAGGTGPEITVTAAFGGMVGDPAVDGTTPILPGSTATVASLRVGNTGVGIASQQSTTVEASALHAVGTLTTASDAAATSSTGGSTSSLEASNDIGSVGAAPPNPTPVSSNGLASTLALGQGDLTMALEPGNADLSTVRASTVASCATGIAAGEPCASTDAKSNAPTRVSFGVKSATFQVASVAASSTTSTFGGRFTTTPGATAIGCTSLTGAGCVAAGVSRALGNVAVGGGTWSGGAASSGLITVTGYADGTRVERGAAQTASAPVTTRSGTLKYWNGSSYTTIALGTTTSKSVSTGSVTWSGGGYTVTAAGSVLVTPSASSVTSAATGCTGEGCSLSSETGLVTVSVQYRVEGHGGVQSFVVATTLGGARASAAYKAAPSA</sequence>
<evidence type="ECO:0000256" key="2">
    <source>
        <dbReference type="SAM" id="Phobius"/>
    </source>
</evidence>
<keyword evidence="2" id="KW-1133">Transmembrane helix</keyword>
<protein>
    <submittedName>
        <fullName evidence="3">Prepilin-type N-terminal cleavage/methylation domain-containing protein</fullName>
    </submittedName>
</protein>
<dbReference type="AlphaFoldDB" id="A0A413RLD9"/>
<feature type="transmembrane region" description="Helical" evidence="2">
    <location>
        <begin position="44"/>
        <end position="66"/>
    </location>
</feature>
<accession>A0A413RLD9</accession>
<keyword evidence="2" id="KW-0472">Membrane</keyword>
<keyword evidence="2" id="KW-0812">Transmembrane</keyword>
<feature type="region of interest" description="Disordered" evidence="1">
    <location>
        <begin position="311"/>
        <end position="351"/>
    </location>
</feature>
<evidence type="ECO:0000313" key="4">
    <source>
        <dbReference type="Proteomes" id="UP000283374"/>
    </source>
</evidence>
<dbReference type="InterPro" id="IPR012902">
    <property type="entry name" value="N_methyl_site"/>
</dbReference>
<comment type="caution">
    <text evidence="3">The sequence shown here is derived from an EMBL/GenBank/DDBJ whole genome shotgun (WGS) entry which is preliminary data.</text>
</comment>
<keyword evidence="4" id="KW-1185">Reference proteome</keyword>
<proteinExistence type="predicted"/>